<dbReference type="PROSITE" id="PS51318">
    <property type="entry name" value="TAT"/>
    <property type="match status" value="1"/>
</dbReference>
<name>T0H4H6_9SPHN</name>
<feature type="domain" description="DUF4982" evidence="7">
    <location>
        <begin position="644"/>
        <end position="701"/>
    </location>
</feature>
<dbReference type="SUPFAM" id="SSF49785">
    <property type="entry name" value="Galactose-binding domain-like"/>
    <property type="match status" value="1"/>
</dbReference>
<reference evidence="9 10" key="1">
    <citation type="journal article" date="2013" name="Genome Announc.">
        <title>Draft Genome Sequence of Sphingobium quisquiliarum Strain P25T, a Novel Hexachlorocyclohexane (HCH)-Degrading Bacterium Isolated from an HCH Dumpsite.</title>
        <authorList>
            <person name="Kumar Singh A."/>
            <person name="Sangwan N."/>
            <person name="Sharma A."/>
            <person name="Gupta V."/>
            <person name="Khurana J.P."/>
            <person name="Lal R."/>
        </authorList>
    </citation>
    <scope>NUCLEOTIDE SEQUENCE [LARGE SCALE GENOMIC DNA]</scope>
    <source>
        <strain evidence="9 10">P25</strain>
    </source>
</reference>
<dbReference type="Pfam" id="PF18565">
    <property type="entry name" value="Glyco_hydro2_C5"/>
    <property type="match status" value="1"/>
</dbReference>
<dbReference type="InterPro" id="IPR006102">
    <property type="entry name" value="Ig-like_GH2"/>
</dbReference>
<dbReference type="InterPro" id="IPR006103">
    <property type="entry name" value="Glyco_hydro_2_cat"/>
</dbReference>
<evidence type="ECO:0008006" key="11">
    <source>
        <dbReference type="Google" id="ProtNLM"/>
    </source>
</evidence>
<proteinExistence type="inferred from homology"/>
<dbReference type="SUPFAM" id="SSF49303">
    <property type="entry name" value="beta-Galactosidase/glucuronidase domain"/>
    <property type="match status" value="1"/>
</dbReference>
<dbReference type="InterPro" id="IPR006311">
    <property type="entry name" value="TAT_signal"/>
</dbReference>
<evidence type="ECO:0000313" key="10">
    <source>
        <dbReference type="Proteomes" id="UP000015525"/>
    </source>
</evidence>
<dbReference type="InterPro" id="IPR008979">
    <property type="entry name" value="Galactose-bd-like_sf"/>
</dbReference>
<dbReference type="Proteomes" id="UP000015525">
    <property type="component" value="Unassembled WGS sequence"/>
</dbReference>
<dbReference type="InterPro" id="IPR017853">
    <property type="entry name" value="GH"/>
</dbReference>
<evidence type="ECO:0000313" key="9">
    <source>
        <dbReference type="EMBL" id="EQB07023.1"/>
    </source>
</evidence>
<dbReference type="RefSeq" id="WP_021238323.1">
    <property type="nucleotide sequence ID" value="NZ_ATHO01000087.1"/>
</dbReference>
<evidence type="ECO:0000259" key="6">
    <source>
        <dbReference type="Pfam" id="PF02837"/>
    </source>
</evidence>
<dbReference type="InterPro" id="IPR040605">
    <property type="entry name" value="Glyco_hydro2_dom5"/>
</dbReference>
<dbReference type="Pfam" id="PF02836">
    <property type="entry name" value="Glyco_hydro_2_C"/>
    <property type="match status" value="1"/>
</dbReference>
<dbReference type="InterPro" id="IPR032311">
    <property type="entry name" value="DUF4982"/>
</dbReference>
<dbReference type="AlphaFoldDB" id="T0H4H6"/>
<dbReference type="PANTHER" id="PTHR42732">
    <property type="entry name" value="BETA-GALACTOSIDASE"/>
    <property type="match status" value="1"/>
</dbReference>
<dbReference type="SUPFAM" id="SSF51445">
    <property type="entry name" value="(Trans)glycosidases"/>
    <property type="match status" value="1"/>
</dbReference>
<evidence type="ECO:0000256" key="3">
    <source>
        <dbReference type="ARBA" id="ARBA00023295"/>
    </source>
</evidence>
<dbReference type="Pfam" id="PF02837">
    <property type="entry name" value="Glyco_hydro_2_N"/>
    <property type="match status" value="1"/>
</dbReference>
<dbReference type="InterPro" id="IPR006104">
    <property type="entry name" value="Glyco_hydro_2_N"/>
</dbReference>
<keyword evidence="3" id="KW-0326">Glycosidase</keyword>
<dbReference type="InterPro" id="IPR013783">
    <property type="entry name" value="Ig-like_fold"/>
</dbReference>
<comment type="similarity">
    <text evidence="1">Belongs to the glycosyl hydrolase 2 family.</text>
</comment>
<dbReference type="Pfam" id="PF00703">
    <property type="entry name" value="Glyco_hydro_2"/>
    <property type="match status" value="1"/>
</dbReference>
<dbReference type="Gene3D" id="2.60.120.260">
    <property type="entry name" value="Galactose-binding domain-like"/>
    <property type="match status" value="1"/>
</dbReference>
<keyword evidence="10" id="KW-1185">Reference proteome</keyword>
<evidence type="ECO:0000256" key="2">
    <source>
        <dbReference type="ARBA" id="ARBA00022801"/>
    </source>
</evidence>
<dbReference type="InterPro" id="IPR036156">
    <property type="entry name" value="Beta-gal/glucu_dom_sf"/>
</dbReference>
<feature type="domain" description="Glycosyl hydrolases family 2 sugar binding" evidence="6">
    <location>
        <begin position="102"/>
        <end position="184"/>
    </location>
</feature>
<feature type="domain" description="Glycoside hydrolase family 2 catalytic" evidence="5">
    <location>
        <begin position="313"/>
        <end position="550"/>
    </location>
</feature>
<dbReference type="GO" id="GO:0005975">
    <property type="term" value="P:carbohydrate metabolic process"/>
    <property type="evidence" value="ECO:0007669"/>
    <property type="project" value="InterPro"/>
</dbReference>
<dbReference type="EMBL" id="ATHO01000087">
    <property type="protein sequence ID" value="EQB07023.1"/>
    <property type="molecule type" value="Genomic_DNA"/>
</dbReference>
<sequence length="819" mass="89614">MADRRTALALTAGGVAIAAGVEGAAHAALARSRRPEVSERALSFDDGWLFQRGEGQGLEAVALDDAGWRKLTLPHDWSVEDLPGRDTPFDKNALAGTATGFTTGGEGWYRKHFHVDQFPVGRRIEILFEGAYLESDVWLNGRHLGRNVHGYIPFAFDLTPFLDRTGDNVLAVRVRNPGKNSRWYSGSGIYLPVKLNILPGGARLARWGVSAWTRSLSGGRADIALSTRVDQPDARLKVATRLRDDNGKVVAQAISPAAAQVEQSLSVRGPKLWSAAQPSLYTLETVLLDGDKTVDLVTQPFGIRIITFDTQRGMCVNGDPVKLRGGCVHHDNGLLGACSFADAADRRVRLLKERGFNAIRSSHNPSSPHLREACDRLGMFLIEEAFDAWHVAKLPQDFATQFPAHWEEVIRAMVLPARNSPSVIMWSIGNEIPDRSTDEGVKWQWMLANAVKRLDPTRPVTAGLNGSLGAPMIAAQGTARPGRAGKVDNASTIFLDIPGYNYRLNDIQRERKQHPERVVYASETFASNMVDYARLMEREPWFLGEFLWTAMDYIGEAGIGATVQLKNGTPPFGSTGWPWVNAWCGDIDLIGHQKAASLARDVVWGLSQLEMTVHYSVPEGMYEYVTSWGWPDERMSWNWEGQEGKPLTVRFYTPGDRVEVLLNGSKIGEAKVSPDKMRAEYAVPYAPGTIEAVAYRDGTVIGRRRLTTTGAPAAIRCTAEQGQWQGGQDELSYVQIEILDASGRIVPVAQDRLAITVEGPAELLAFGSADPKWTGSVKSPETAAFRGRALAILRGQGKSGRVSIRVSAKGLPDGSVTLG</sequence>
<keyword evidence="2" id="KW-0378">Hydrolase</keyword>
<dbReference type="PATRIC" id="fig|1329909.3.peg.1986"/>
<protein>
    <recommendedName>
        <fullName evidence="11">Beta-galactosidase</fullName>
    </recommendedName>
</protein>
<dbReference type="PANTHER" id="PTHR42732:SF1">
    <property type="entry name" value="BETA-MANNOSIDASE"/>
    <property type="match status" value="1"/>
</dbReference>
<feature type="domain" description="Glycoside hydrolase family 2" evidence="8">
    <location>
        <begin position="715"/>
        <end position="817"/>
    </location>
</feature>
<feature type="domain" description="Glycoside hydrolase family 2 immunoglobulin-like beta-sandwich" evidence="4">
    <location>
        <begin position="217"/>
        <end position="304"/>
    </location>
</feature>
<evidence type="ECO:0000259" key="4">
    <source>
        <dbReference type="Pfam" id="PF00703"/>
    </source>
</evidence>
<dbReference type="Gene3D" id="2.60.40.10">
    <property type="entry name" value="Immunoglobulins"/>
    <property type="match status" value="3"/>
</dbReference>
<dbReference type="InterPro" id="IPR006101">
    <property type="entry name" value="Glyco_hydro_2"/>
</dbReference>
<comment type="caution">
    <text evidence="9">The sequence shown here is derived from an EMBL/GenBank/DDBJ whole genome shotgun (WGS) entry which is preliminary data.</text>
</comment>
<evidence type="ECO:0000256" key="1">
    <source>
        <dbReference type="ARBA" id="ARBA00007401"/>
    </source>
</evidence>
<evidence type="ECO:0000259" key="5">
    <source>
        <dbReference type="Pfam" id="PF02836"/>
    </source>
</evidence>
<dbReference type="PRINTS" id="PR00132">
    <property type="entry name" value="GLHYDRLASE2"/>
</dbReference>
<gene>
    <name evidence="9" type="ORF">L288_10315</name>
</gene>
<evidence type="ECO:0000259" key="8">
    <source>
        <dbReference type="Pfam" id="PF18565"/>
    </source>
</evidence>
<accession>T0H4H6</accession>
<organism evidence="9 10">
    <name type="scientific">Sphingobium quisquiliarum P25</name>
    <dbReference type="NCBI Taxonomy" id="1329909"/>
    <lineage>
        <taxon>Bacteria</taxon>
        <taxon>Pseudomonadati</taxon>
        <taxon>Pseudomonadota</taxon>
        <taxon>Alphaproteobacteria</taxon>
        <taxon>Sphingomonadales</taxon>
        <taxon>Sphingomonadaceae</taxon>
        <taxon>Sphingobium</taxon>
    </lineage>
</organism>
<dbReference type="InterPro" id="IPR051913">
    <property type="entry name" value="GH2_Domain-Containing"/>
</dbReference>
<dbReference type="Pfam" id="PF16355">
    <property type="entry name" value="DUF4982"/>
    <property type="match status" value="1"/>
</dbReference>
<dbReference type="GO" id="GO:0004553">
    <property type="term" value="F:hydrolase activity, hydrolyzing O-glycosyl compounds"/>
    <property type="evidence" value="ECO:0007669"/>
    <property type="project" value="InterPro"/>
</dbReference>
<dbReference type="Gene3D" id="3.20.20.80">
    <property type="entry name" value="Glycosidases"/>
    <property type="match status" value="2"/>
</dbReference>
<evidence type="ECO:0000259" key="7">
    <source>
        <dbReference type="Pfam" id="PF16355"/>
    </source>
</evidence>